<name>A0A511Z7B2_9BACL</name>
<dbReference type="AlphaFoldDB" id="A0A511Z7B2"/>
<evidence type="ECO:0000313" key="7">
    <source>
        <dbReference type="EMBL" id="GEN83335.1"/>
    </source>
</evidence>
<evidence type="ECO:0000313" key="8">
    <source>
        <dbReference type="Proteomes" id="UP000321901"/>
    </source>
</evidence>
<dbReference type="Proteomes" id="UP000321901">
    <property type="component" value="Unassembled WGS sequence"/>
</dbReference>
<dbReference type="PANTHER" id="PTHR32071:SF74">
    <property type="entry name" value="TRANSCRIPTIONAL ACTIVATOR ROCR"/>
    <property type="match status" value="1"/>
</dbReference>
<dbReference type="NCBIfam" id="TIGR00229">
    <property type="entry name" value="sensory_box"/>
    <property type="match status" value="1"/>
</dbReference>
<evidence type="ECO:0000259" key="6">
    <source>
        <dbReference type="PROSITE" id="PS50112"/>
    </source>
</evidence>
<organism evidence="7 8">
    <name type="scientific">Sporosarcina luteola</name>
    <dbReference type="NCBI Taxonomy" id="582850"/>
    <lineage>
        <taxon>Bacteria</taxon>
        <taxon>Bacillati</taxon>
        <taxon>Bacillota</taxon>
        <taxon>Bacilli</taxon>
        <taxon>Bacillales</taxon>
        <taxon>Caryophanaceae</taxon>
        <taxon>Sporosarcina</taxon>
    </lineage>
</organism>
<protein>
    <submittedName>
        <fullName evidence="7">Arginine utilization regulatory protein RocR</fullName>
    </submittedName>
</protein>
<evidence type="ECO:0000256" key="3">
    <source>
        <dbReference type="ARBA" id="ARBA00023015"/>
    </source>
</evidence>
<dbReference type="InterPro" id="IPR000014">
    <property type="entry name" value="PAS"/>
</dbReference>
<dbReference type="InterPro" id="IPR025662">
    <property type="entry name" value="Sigma_54_int_dom_ATP-bd_1"/>
</dbReference>
<keyword evidence="1" id="KW-0547">Nucleotide-binding</keyword>
<dbReference type="PANTHER" id="PTHR32071">
    <property type="entry name" value="TRANSCRIPTIONAL REGULATORY PROTEIN"/>
    <property type="match status" value="1"/>
</dbReference>
<dbReference type="PROSITE" id="PS00675">
    <property type="entry name" value="SIGMA54_INTERACT_1"/>
    <property type="match status" value="1"/>
</dbReference>
<dbReference type="Pfam" id="PF02954">
    <property type="entry name" value="HTH_8"/>
    <property type="match status" value="1"/>
</dbReference>
<dbReference type="PRINTS" id="PR01590">
    <property type="entry name" value="HTHFIS"/>
</dbReference>
<dbReference type="SUPFAM" id="SSF46689">
    <property type="entry name" value="Homeodomain-like"/>
    <property type="match status" value="1"/>
</dbReference>
<dbReference type="Gene3D" id="1.10.8.60">
    <property type="match status" value="1"/>
</dbReference>
<dbReference type="InterPro" id="IPR002197">
    <property type="entry name" value="HTH_Fis"/>
</dbReference>
<evidence type="ECO:0000256" key="4">
    <source>
        <dbReference type="ARBA" id="ARBA00023163"/>
    </source>
</evidence>
<dbReference type="InterPro" id="IPR058031">
    <property type="entry name" value="AAA_lid_NorR"/>
</dbReference>
<dbReference type="SUPFAM" id="SSF55785">
    <property type="entry name" value="PYP-like sensor domain (PAS domain)"/>
    <property type="match status" value="1"/>
</dbReference>
<dbReference type="InterPro" id="IPR002078">
    <property type="entry name" value="Sigma_54_int"/>
</dbReference>
<dbReference type="PROSITE" id="PS50112">
    <property type="entry name" value="PAS"/>
    <property type="match status" value="1"/>
</dbReference>
<dbReference type="GO" id="GO:0043565">
    <property type="term" value="F:sequence-specific DNA binding"/>
    <property type="evidence" value="ECO:0007669"/>
    <property type="project" value="InterPro"/>
</dbReference>
<dbReference type="Pfam" id="PF25601">
    <property type="entry name" value="AAA_lid_14"/>
    <property type="match status" value="1"/>
</dbReference>
<accession>A0A511Z7B2</accession>
<gene>
    <name evidence="7" type="primary">rocR</name>
    <name evidence="7" type="ORF">SLU01_16470</name>
</gene>
<keyword evidence="8" id="KW-1185">Reference proteome</keyword>
<dbReference type="GO" id="GO:0005524">
    <property type="term" value="F:ATP binding"/>
    <property type="evidence" value="ECO:0007669"/>
    <property type="project" value="UniProtKB-KW"/>
</dbReference>
<comment type="caution">
    <text evidence="7">The sequence shown here is derived from an EMBL/GenBank/DDBJ whole genome shotgun (WGS) entry which is preliminary data.</text>
</comment>
<feature type="domain" description="Sigma-54 factor interaction" evidence="5">
    <location>
        <begin position="141"/>
        <end position="344"/>
    </location>
</feature>
<evidence type="ECO:0000259" key="5">
    <source>
        <dbReference type="PROSITE" id="PS50045"/>
    </source>
</evidence>
<proteinExistence type="predicted"/>
<keyword evidence="2" id="KW-0067">ATP-binding</keyword>
<keyword evidence="3" id="KW-0805">Transcription regulation</keyword>
<dbReference type="Pfam" id="PF14532">
    <property type="entry name" value="Sigma54_activ_2"/>
    <property type="match status" value="1"/>
</dbReference>
<dbReference type="PROSITE" id="PS50045">
    <property type="entry name" value="SIGMA54_INTERACT_4"/>
    <property type="match status" value="1"/>
</dbReference>
<evidence type="ECO:0000256" key="1">
    <source>
        <dbReference type="ARBA" id="ARBA00022741"/>
    </source>
</evidence>
<dbReference type="InterPro" id="IPR027417">
    <property type="entry name" value="P-loop_NTPase"/>
</dbReference>
<dbReference type="CDD" id="cd00009">
    <property type="entry name" value="AAA"/>
    <property type="match status" value="1"/>
</dbReference>
<dbReference type="RefSeq" id="WP_246110929.1">
    <property type="nucleotide sequence ID" value="NZ_BJYL01000020.1"/>
</dbReference>
<dbReference type="InterPro" id="IPR009057">
    <property type="entry name" value="Homeodomain-like_sf"/>
</dbReference>
<dbReference type="SUPFAM" id="SSF52540">
    <property type="entry name" value="P-loop containing nucleoside triphosphate hydrolases"/>
    <property type="match status" value="1"/>
</dbReference>
<reference evidence="7 8" key="1">
    <citation type="submission" date="2019-07" db="EMBL/GenBank/DDBJ databases">
        <title>Whole genome shotgun sequence of Sporosarcina luteola NBRC 105378.</title>
        <authorList>
            <person name="Hosoyama A."/>
            <person name="Uohara A."/>
            <person name="Ohji S."/>
            <person name="Ichikawa N."/>
        </authorList>
    </citation>
    <scope>NUCLEOTIDE SEQUENCE [LARGE SCALE GENOMIC DNA]</scope>
    <source>
        <strain evidence="7 8">NBRC 105378</strain>
    </source>
</reference>
<feature type="domain" description="PAS" evidence="6">
    <location>
        <begin position="23"/>
        <end position="66"/>
    </location>
</feature>
<dbReference type="GO" id="GO:0006355">
    <property type="term" value="P:regulation of DNA-templated transcription"/>
    <property type="evidence" value="ECO:0007669"/>
    <property type="project" value="InterPro"/>
</dbReference>
<dbReference type="EMBL" id="BJYL01000020">
    <property type="protein sequence ID" value="GEN83335.1"/>
    <property type="molecule type" value="Genomic_DNA"/>
</dbReference>
<keyword evidence="4" id="KW-0804">Transcription</keyword>
<dbReference type="Gene3D" id="3.40.50.300">
    <property type="entry name" value="P-loop containing nucleotide triphosphate hydrolases"/>
    <property type="match status" value="1"/>
</dbReference>
<evidence type="ECO:0000256" key="2">
    <source>
        <dbReference type="ARBA" id="ARBA00022840"/>
    </source>
</evidence>
<sequence length="435" mass="49863">MDKIEKNLFLLYEFAVNRAGVGIHAVDKSGRTVIYNDKMKAIEGFELEEVGDRSILELFNFDHEESTLLKVLQSGVEQLNIKQTYWNRNGNEITTINDTYPVFHHEELIGAVEISRDVTALEKFVLHPLRKNSSPVTFTQIIAASEEMKTVISTAQKASSTKLPVLLIGESGTGKDLIAESIHNELSPTNGPFYTLYCNRSDAALIEKLDEDLNMSEAFTLFCERIDLLSISLQQNLYTFLKNSVQPSHQFIASIGDDPVELIAKGVLLKDLYYFFASFTIRVSPLRKRKEDIMPFIDSYFARRKERFGSSLEAVTPEVEKLFLRYDWPGNMRELEFLLDEVSSLATTEAVITYDMLPLHFRLKSDADKPTQAVDFIVQPEKELLPLDRYLKEAEEYYLQKAMKLHDENITKTAQALGMSRQNLQYRLRKLKNRS</sequence>
<dbReference type="InterPro" id="IPR035965">
    <property type="entry name" value="PAS-like_dom_sf"/>
</dbReference>
<dbReference type="Gene3D" id="3.30.450.20">
    <property type="entry name" value="PAS domain"/>
    <property type="match status" value="1"/>
</dbReference>
<dbReference type="Gene3D" id="1.10.10.60">
    <property type="entry name" value="Homeodomain-like"/>
    <property type="match status" value="1"/>
</dbReference>